<feature type="transmembrane region" description="Helical" evidence="5">
    <location>
        <begin position="113"/>
        <end position="131"/>
    </location>
</feature>
<dbReference type="Proteomes" id="UP000006757">
    <property type="component" value="Unassembled WGS sequence"/>
</dbReference>
<dbReference type="Gene3D" id="1.20.120.550">
    <property type="entry name" value="Membrane associated eicosanoid/glutathione metabolism-like domain"/>
    <property type="match status" value="1"/>
</dbReference>
<dbReference type="Pfam" id="PF01124">
    <property type="entry name" value="MAPEG"/>
    <property type="match status" value="1"/>
</dbReference>
<dbReference type="AlphaFoldDB" id="K1V8V0"/>
<comment type="caution">
    <text evidence="6">The sequence shown here is derived from an EMBL/GenBank/DDBJ whole genome shotgun (WGS) entry which is preliminary data.</text>
</comment>
<dbReference type="SUPFAM" id="SSF161084">
    <property type="entry name" value="MAPEG domain-like"/>
    <property type="match status" value="1"/>
</dbReference>
<feature type="transmembrane region" description="Helical" evidence="5">
    <location>
        <begin position="137"/>
        <end position="156"/>
    </location>
</feature>
<name>K1V8V0_TRIAC</name>
<comment type="subcellular location">
    <subcellularLocation>
        <location evidence="1">Membrane</location>
    </subcellularLocation>
</comment>
<proteinExistence type="predicted"/>
<organism evidence="6 7">
    <name type="scientific">Trichosporon asahii var. asahii (strain CBS 8904)</name>
    <name type="common">Yeast</name>
    <dbReference type="NCBI Taxonomy" id="1220162"/>
    <lineage>
        <taxon>Eukaryota</taxon>
        <taxon>Fungi</taxon>
        <taxon>Dikarya</taxon>
        <taxon>Basidiomycota</taxon>
        <taxon>Agaricomycotina</taxon>
        <taxon>Tremellomycetes</taxon>
        <taxon>Trichosporonales</taxon>
        <taxon>Trichosporonaceae</taxon>
        <taxon>Trichosporon</taxon>
    </lineage>
</organism>
<dbReference type="HOGENOM" id="CLU_110778_0_2_1"/>
<gene>
    <name evidence="6" type="ORF">A1Q2_05262</name>
</gene>
<evidence type="ECO:0000256" key="4">
    <source>
        <dbReference type="ARBA" id="ARBA00023136"/>
    </source>
</evidence>
<evidence type="ECO:0000256" key="5">
    <source>
        <dbReference type="SAM" id="Phobius"/>
    </source>
</evidence>
<dbReference type="eggNOG" id="ENOG502S7P4">
    <property type="taxonomic scope" value="Eukaryota"/>
</dbReference>
<keyword evidence="2 5" id="KW-0812">Transmembrane</keyword>
<evidence type="ECO:0000313" key="6">
    <source>
        <dbReference type="EMBL" id="EKD00425.1"/>
    </source>
</evidence>
<dbReference type="InParanoid" id="K1V8V0"/>
<reference evidence="6 7" key="1">
    <citation type="journal article" date="2012" name="Eukaryot. Cell">
        <title>Genome sequence of the Trichosporon asahii environmental strain CBS 8904.</title>
        <authorList>
            <person name="Yang R.Y."/>
            <person name="Li H.T."/>
            <person name="Zhu H."/>
            <person name="Zhou G.P."/>
            <person name="Wang M."/>
            <person name="Wang L."/>
        </authorList>
    </citation>
    <scope>NUCLEOTIDE SEQUENCE [LARGE SCALE GENOMIC DNA]</scope>
    <source>
        <strain evidence="6 7">CBS 8904</strain>
    </source>
</reference>
<dbReference type="InterPro" id="IPR023352">
    <property type="entry name" value="MAPEG-like_dom_sf"/>
</dbReference>
<dbReference type="EMBL" id="AMBO01000341">
    <property type="protein sequence ID" value="EKD00425.1"/>
    <property type="molecule type" value="Genomic_DNA"/>
</dbReference>
<sequence length="167" mass="18094">MPGTLEHQLGLHVVENYSFYAVPAAFLSAFAPHLFAIMLVNNRRAPGGKGFNLSMPRKTREFVSECQLTPKDQDRFQRAEAANDNGFVSLPFFAAAIVAGNLAKLPNKTLNNVAALYIGSRIAFNMLYIFGTTNASGIARSVAWLAGMGGCLSLFVQAGKTFQKAIF</sequence>
<evidence type="ECO:0000256" key="2">
    <source>
        <dbReference type="ARBA" id="ARBA00022692"/>
    </source>
</evidence>
<dbReference type="OrthoDB" id="2122304at2759"/>
<keyword evidence="4 5" id="KW-0472">Membrane</keyword>
<dbReference type="PANTHER" id="PTHR35371:SF1">
    <property type="entry name" value="BLR7753 PROTEIN"/>
    <property type="match status" value="1"/>
</dbReference>
<keyword evidence="3 5" id="KW-1133">Transmembrane helix</keyword>
<dbReference type="GO" id="GO:0016020">
    <property type="term" value="C:membrane"/>
    <property type="evidence" value="ECO:0007669"/>
    <property type="project" value="UniProtKB-SubCell"/>
</dbReference>
<accession>K1V8V0</accession>
<dbReference type="InterPro" id="IPR001129">
    <property type="entry name" value="Membr-assoc_MAPEG"/>
</dbReference>
<evidence type="ECO:0000256" key="1">
    <source>
        <dbReference type="ARBA" id="ARBA00004370"/>
    </source>
</evidence>
<dbReference type="PANTHER" id="PTHR35371">
    <property type="entry name" value="INNER MEMBRANE PROTEIN"/>
    <property type="match status" value="1"/>
</dbReference>
<evidence type="ECO:0000256" key="3">
    <source>
        <dbReference type="ARBA" id="ARBA00022989"/>
    </source>
</evidence>
<dbReference type="OMA" id="WLRTAIW"/>
<keyword evidence="7" id="KW-1185">Reference proteome</keyword>
<protein>
    <submittedName>
        <fullName evidence="6">Uncharacterized protein</fullName>
    </submittedName>
</protein>
<evidence type="ECO:0000313" key="7">
    <source>
        <dbReference type="Proteomes" id="UP000006757"/>
    </source>
</evidence>
<feature type="transmembrane region" description="Helical" evidence="5">
    <location>
        <begin position="20"/>
        <end position="40"/>
    </location>
</feature>